<evidence type="ECO:0000313" key="2">
    <source>
        <dbReference type="Proteomes" id="UP001303046"/>
    </source>
</evidence>
<dbReference type="EMBL" id="JAVFWL010000003">
    <property type="protein sequence ID" value="KAK6740075.1"/>
    <property type="molecule type" value="Genomic_DNA"/>
</dbReference>
<dbReference type="InterPro" id="IPR027417">
    <property type="entry name" value="P-loop_NTPase"/>
</dbReference>
<sequence length="460" mass="52661">MPSGETDAKFLFYHQPVDFNIRQQPAFAGCSICIILRLDRWGRIQSMRSAFEKAWAILRLQFYVIYLALQWIYQKTTEIIRVLNGTAEIPDGKVRMLSIMWRHKLDPDEIEKRQDFVLGGGHFESVELLNNSHWAMYTIEKDYVLFVLLPEPIYSYNISEYPFIFVPMFERALAVAEIKRSEFLKFADKLAAQPQPKTVLYTNTARCGSTLLGKMLHRPGVSVCYGEFPALTVLAVALGEGFMNENEVRELLHATITCLRAHLPTGVLCILKTQCFEARLVPLCEGVPNLKHIFMFRKKALLSVEKAARRQEFLYLPLLELYNYSPFLSQCIGSAIAADGRWIRLLHPHNMRALAAIILASPMSDYLKNKDMYCHPIVWFHEVINDTERVLTSLFNEIGIPLSCIPEAVECKKTDSQEGSFLSSQKLTHIKFAPISSSERTMLEDYAKKMNVPADVFEVD</sequence>
<dbReference type="PANTHER" id="PTHR33844">
    <property type="entry name" value="SULFOTRANSFER_1 DOMAIN-CONTAINING PROTEIN"/>
    <property type="match status" value="1"/>
</dbReference>
<protein>
    <recommendedName>
        <fullName evidence="3">Sulfotransferase</fullName>
    </recommendedName>
</protein>
<dbReference type="Proteomes" id="UP001303046">
    <property type="component" value="Unassembled WGS sequence"/>
</dbReference>
<accession>A0ABR1CPU5</accession>
<proteinExistence type="predicted"/>
<evidence type="ECO:0008006" key="3">
    <source>
        <dbReference type="Google" id="ProtNLM"/>
    </source>
</evidence>
<gene>
    <name evidence="1" type="primary">Necator_chrIII.g9272</name>
    <name evidence="1" type="ORF">RB195_008507</name>
</gene>
<keyword evidence="2" id="KW-1185">Reference proteome</keyword>
<organism evidence="1 2">
    <name type="scientific">Necator americanus</name>
    <name type="common">Human hookworm</name>
    <dbReference type="NCBI Taxonomy" id="51031"/>
    <lineage>
        <taxon>Eukaryota</taxon>
        <taxon>Metazoa</taxon>
        <taxon>Ecdysozoa</taxon>
        <taxon>Nematoda</taxon>
        <taxon>Chromadorea</taxon>
        <taxon>Rhabditida</taxon>
        <taxon>Rhabditina</taxon>
        <taxon>Rhabditomorpha</taxon>
        <taxon>Strongyloidea</taxon>
        <taxon>Ancylostomatidae</taxon>
        <taxon>Bunostominae</taxon>
        <taxon>Necator</taxon>
    </lineage>
</organism>
<dbReference type="PANTHER" id="PTHR33844:SF1">
    <property type="entry name" value="SULFOTRANSFERASE DOMAIN-CONTAINING PROTEIN"/>
    <property type="match status" value="1"/>
</dbReference>
<comment type="caution">
    <text evidence="1">The sequence shown here is derived from an EMBL/GenBank/DDBJ whole genome shotgun (WGS) entry which is preliminary data.</text>
</comment>
<dbReference type="SUPFAM" id="SSF52540">
    <property type="entry name" value="P-loop containing nucleoside triphosphate hydrolases"/>
    <property type="match status" value="1"/>
</dbReference>
<dbReference type="Gene3D" id="3.40.50.300">
    <property type="entry name" value="P-loop containing nucleotide triphosphate hydrolases"/>
    <property type="match status" value="1"/>
</dbReference>
<evidence type="ECO:0000313" key="1">
    <source>
        <dbReference type="EMBL" id="KAK6740075.1"/>
    </source>
</evidence>
<reference evidence="1 2" key="1">
    <citation type="submission" date="2023-08" db="EMBL/GenBank/DDBJ databases">
        <title>A Necator americanus chromosomal reference genome.</title>
        <authorList>
            <person name="Ilik V."/>
            <person name="Petrzelkova K.J."/>
            <person name="Pardy F."/>
            <person name="Fuh T."/>
            <person name="Niatou-Singa F.S."/>
            <person name="Gouil Q."/>
            <person name="Baker L."/>
            <person name="Ritchie M.E."/>
            <person name="Jex A.R."/>
            <person name="Gazzola D."/>
            <person name="Li H."/>
            <person name="Toshio Fujiwara R."/>
            <person name="Zhan B."/>
            <person name="Aroian R.V."/>
            <person name="Pafco B."/>
            <person name="Schwarz E.M."/>
        </authorList>
    </citation>
    <scope>NUCLEOTIDE SEQUENCE [LARGE SCALE GENOMIC DNA]</scope>
    <source>
        <strain evidence="1 2">Aroian</strain>
        <tissue evidence="1">Whole animal</tissue>
    </source>
</reference>
<name>A0ABR1CPU5_NECAM</name>